<comment type="caution">
    <text evidence="1">The sequence shown here is derived from an EMBL/GenBank/DDBJ whole genome shotgun (WGS) entry which is preliminary data.</text>
</comment>
<dbReference type="AlphaFoldDB" id="A0A0F9I4N3"/>
<gene>
    <name evidence="1" type="ORF">LCGC14_1704210</name>
</gene>
<sequence>MNEQAAMPKYKCHKEVHAIKIAGAEVNKDGSVTIAPHDEWFAVFTTEASYGERFKGNDSDPGYYVIYEGGYKSWSPSKEFESGYTPIPT</sequence>
<name>A0A0F9I4N3_9ZZZZ</name>
<accession>A0A0F9I4N3</accession>
<reference evidence="1" key="1">
    <citation type="journal article" date="2015" name="Nature">
        <title>Complex archaea that bridge the gap between prokaryotes and eukaryotes.</title>
        <authorList>
            <person name="Spang A."/>
            <person name="Saw J.H."/>
            <person name="Jorgensen S.L."/>
            <person name="Zaremba-Niedzwiedzka K."/>
            <person name="Martijn J."/>
            <person name="Lind A.E."/>
            <person name="van Eijk R."/>
            <person name="Schleper C."/>
            <person name="Guy L."/>
            <person name="Ettema T.J."/>
        </authorList>
    </citation>
    <scope>NUCLEOTIDE SEQUENCE</scope>
</reference>
<evidence type="ECO:0000313" key="1">
    <source>
        <dbReference type="EMBL" id="KKM14634.1"/>
    </source>
</evidence>
<organism evidence="1">
    <name type="scientific">marine sediment metagenome</name>
    <dbReference type="NCBI Taxonomy" id="412755"/>
    <lineage>
        <taxon>unclassified sequences</taxon>
        <taxon>metagenomes</taxon>
        <taxon>ecological metagenomes</taxon>
    </lineage>
</organism>
<dbReference type="EMBL" id="LAZR01015103">
    <property type="protein sequence ID" value="KKM14634.1"/>
    <property type="molecule type" value="Genomic_DNA"/>
</dbReference>
<protein>
    <submittedName>
        <fullName evidence="1">Uncharacterized protein</fullName>
    </submittedName>
</protein>
<proteinExistence type="predicted"/>